<dbReference type="EMBL" id="BPLR01019335">
    <property type="protein sequence ID" value="GIX66694.1"/>
    <property type="molecule type" value="Genomic_DNA"/>
</dbReference>
<reference evidence="1 2" key="1">
    <citation type="submission" date="2021-06" db="EMBL/GenBank/DDBJ databases">
        <title>Caerostris extrusa draft genome.</title>
        <authorList>
            <person name="Kono N."/>
            <person name="Arakawa K."/>
        </authorList>
    </citation>
    <scope>NUCLEOTIDE SEQUENCE [LARGE SCALE GENOMIC DNA]</scope>
</reference>
<evidence type="ECO:0000313" key="1">
    <source>
        <dbReference type="EMBL" id="GIX66694.1"/>
    </source>
</evidence>
<comment type="caution">
    <text evidence="1">The sequence shown here is derived from an EMBL/GenBank/DDBJ whole genome shotgun (WGS) entry which is preliminary data.</text>
</comment>
<organism evidence="1 2">
    <name type="scientific">Caerostris extrusa</name>
    <name type="common">Bark spider</name>
    <name type="synonym">Caerostris bankana</name>
    <dbReference type="NCBI Taxonomy" id="172846"/>
    <lineage>
        <taxon>Eukaryota</taxon>
        <taxon>Metazoa</taxon>
        <taxon>Ecdysozoa</taxon>
        <taxon>Arthropoda</taxon>
        <taxon>Chelicerata</taxon>
        <taxon>Arachnida</taxon>
        <taxon>Araneae</taxon>
        <taxon>Araneomorphae</taxon>
        <taxon>Entelegynae</taxon>
        <taxon>Araneoidea</taxon>
        <taxon>Araneidae</taxon>
        <taxon>Caerostris</taxon>
    </lineage>
</organism>
<protein>
    <submittedName>
        <fullName evidence="1">Uncharacterized protein</fullName>
    </submittedName>
</protein>
<evidence type="ECO:0000313" key="2">
    <source>
        <dbReference type="Proteomes" id="UP001054945"/>
    </source>
</evidence>
<name>A0AAV4M3U7_CAEEX</name>
<sequence length="104" mass="11419">MSGTRHIFRYWPWKCLSSSPKVNLTRVQGDFYVNQLISGHGTLAAYQNRFLSSSPRSHGGTFHAGIRPTHVLGGNSGPQLCLSGLLLQLGHSVFGRLRAGRNDN</sequence>
<dbReference type="Proteomes" id="UP001054945">
    <property type="component" value="Unassembled WGS sequence"/>
</dbReference>
<keyword evidence="2" id="KW-1185">Reference proteome</keyword>
<accession>A0AAV4M3U7</accession>
<gene>
    <name evidence="1" type="ORF">CEXT_24571</name>
</gene>
<proteinExistence type="predicted"/>
<dbReference type="AlphaFoldDB" id="A0AAV4M3U7"/>